<gene>
    <name evidence="1" type="ORF">NCTC12965_07589</name>
</gene>
<accession>A0A4U9WG95</accession>
<dbReference type="AlphaFoldDB" id="A0A4U9WG95"/>
<protein>
    <submittedName>
        <fullName evidence="1">Uncharacterized protein</fullName>
    </submittedName>
</protein>
<reference evidence="1" key="1">
    <citation type="submission" date="2019-05" db="EMBL/GenBank/DDBJ databases">
        <authorList>
            <consortium name="Pathogen Informatics"/>
        </authorList>
    </citation>
    <scope>NUCLEOTIDE SEQUENCE [LARGE SCALE GENOMIC DNA]</scope>
    <source>
        <strain evidence="1">NCTC12965</strain>
    </source>
</reference>
<dbReference type="GeneID" id="43521289"/>
<dbReference type="EMBL" id="CABEEZ010000150">
    <property type="protein sequence ID" value="VTR58002.1"/>
    <property type="molecule type" value="Genomic_DNA"/>
</dbReference>
<organism evidence="1">
    <name type="scientific">Serratia fonticola</name>
    <dbReference type="NCBI Taxonomy" id="47917"/>
    <lineage>
        <taxon>Bacteria</taxon>
        <taxon>Pseudomonadati</taxon>
        <taxon>Pseudomonadota</taxon>
        <taxon>Gammaproteobacteria</taxon>
        <taxon>Enterobacterales</taxon>
        <taxon>Yersiniaceae</taxon>
        <taxon>Serratia</taxon>
    </lineage>
</organism>
<dbReference type="RefSeq" id="WP_158645272.1">
    <property type="nucleotide sequence ID" value="NZ_CAMKUH010000007.1"/>
</dbReference>
<sequence>MRIASVQRFDEQLIEIQKAINEAEKGDFISEVEMTARFSRMGAIVSDDMENMDQLD</sequence>
<proteinExistence type="predicted"/>
<evidence type="ECO:0000313" key="1">
    <source>
        <dbReference type="EMBL" id="VTR58002.1"/>
    </source>
</evidence>
<name>A0A4U9WG95_SERFO</name>